<evidence type="ECO:0000313" key="13">
    <source>
        <dbReference type="Proteomes" id="UP000245838"/>
    </source>
</evidence>
<keyword evidence="4" id="KW-0548">Nucleotidyltransferase</keyword>
<protein>
    <recommendedName>
        <fullName evidence="2">DNA polymerase III subunit delta'</fullName>
        <ecNumber evidence="1">2.7.7.7</ecNumber>
    </recommendedName>
</protein>
<dbReference type="HOGENOM" id="CLU_006229_4_3_6"/>
<dbReference type="Proteomes" id="UP000001932">
    <property type="component" value="Chromosome"/>
</dbReference>
<dbReference type="NCBIfam" id="TIGR00678">
    <property type="entry name" value="holB"/>
    <property type="match status" value="1"/>
</dbReference>
<dbReference type="InterPro" id="IPR027417">
    <property type="entry name" value="P-loop_NTPase"/>
</dbReference>
<name>Q2NU34_SODGM</name>
<dbReference type="GO" id="GO:0008408">
    <property type="term" value="F:3'-5' exonuclease activity"/>
    <property type="evidence" value="ECO:0007669"/>
    <property type="project" value="InterPro"/>
</dbReference>
<dbReference type="EC" id="2.7.7.7" evidence="1"/>
<keyword evidence="5" id="KW-0235">DNA replication</keyword>
<dbReference type="Pfam" id="PF09115">
    <property type="entry name" value="DNApol3-delta_C"/>
    <property type="match status" value="1"/>
</dbReference>
<dbReference type="EMBL" id="AP008232">
    <property type="protein sequence ID" value="BAE74341.1"/>
    <property type="molecule type" value="Genomic_DNA"/>
</dbReference>
<evidence type="ECO:0000313" key="10">
    <source>
        <dbReference type="EMBL" id="BAE74341.1"/>
    </source>
</evidence>
<dbReference type="InterPro" id="IPR015199">
    <property type="entry name" value="DNA_pol_III_delta_C"/>
</dbReference>
<evidence type="ECO:0000256" key="1">
    <source>
        <dbReference type="ARBA" id="ARBA00012417"/>
    </source>
</evidence>
<dbReference type="STRING" id="343509.SG1066"/>
<dbReference type="eggNOG" id="COG0470">
    <property type="taxonomic scope" value="Bacteria"/>
</dbReference>
<dbReference type="InterPro" id="IPR048731">
    <property type="entry name" value="HolB_lid-gammaproteobact"/>
</dbReference>
<dbReference type="InterPro" id="IPR008921">
    <property type="entry name" value="DNA_pol3_clamp-load_cplx_C"/>
</dbReference>
<gene>
    <name evidence="11" type="primary">holB</name>
    <name evidence="10" type="ordered locus">SG1066</name>
    <name evidence="11" type="ORF">SGGMMB4_02379</name>
</gene>
<evidence type="ECO:0000256" key="5">
    <source>
        <dbReference type="ARBA" id="ARBA00022705"/>
    </source>
</evidence>
<dbReference type="Pfam" id="PF21500">
    <property type="entry name" value="HolB_lid"/>
    <property type="match status" value="1"/>
</dbReference>
<reference evidence="11 13" key="2">
    <citation type="submission" date="2015-05" db="EMBL/GenBank/DDBJ databases">
        <authorList>
            <person name="Goodhead I."/>
        </authorList>
    </citation>
    <scope>NUCLEOTIDE SEQUENCE [LARGE SCALE GENOMIC DNA]</scope>
    <source>
        <strain evidence="11">B4</strain>
        <strain evidence="13">morsitans</strain>
    </source>
</reference>
<dbReference type="Proteomes" id="UP000245838">
    <property type="component" value="Chromosome sggmmb4_Chromosome"/>
</dbReference>
<feature type="domain" description="DNA polymerase III delta subunit C-terminal" evidence="8">
    <location>
        <begin position="208"/>
        <end position="323"/>
    </location>
</feature>
<dbReference type="PANTHER" id="PTHR11669">
    <property type="entry name" value="REPLICATION FACTOR C / DNA POLYMERASE III GAMMA-TAU SUBUNIT"/>
    <property type="match status" value="1"/>
</dbReference>
<dbReference type="InterPro" id="IPR004622">
    <property type="entry name" value="DNA_pol_HolB"/>
</dbReference>
<dbReference type="AlphaFoldDB" id="Q2NU34"/>
<keyword evidence="6" id="KW-0239">DNA-directed DNA polymerase</keyword>
<feature type="domain" description="DNA polymerase III subunit delta' AAA+ ATPase lid" evidence="9">
    <location>
        <begin position="167"/>
        <end position="206"/>
    </location>
</feature>
<evidence type="ECO:0000256" key="3">
    <source>
        <dbReference type="ARBA" id="ARBA00022679"/>
    </source>
</evidence>
<dbReference type="GO" id="GO:0006261">
    <property type="term" value="P:DNA-templated DNA replication"/>
    <property type="evidence" value="ECO:0007669"/>
    <property type="project" value="TreeGrafter"/>
</dbReference>
<sequence length="332" mass="37306">MKWYPWLNGPYRQILARYQQASGHHALLLHSQPGNGEAPLCYALSRWLMCRQPDGSKSCGVCHSCRLMMAGNHPDFYQPEPEKGRQSLGVDNIRAIIDSVYGRARQGGVKVVWLPHAELLTEQAANALLKTLEEPPTDTYFLLGCQTPSRLLPTLRSRCLYWPLPAPDEALGLRWLRQAGFDDPLSACTALRLCANAPLAAEALLQPGRWQERLALCAALYEAHVSGDFLTLLPVLNWYKKDDGPLYWLLSLLTDALKWQQGAQASLVNADRAELVAALAARWPAGVLHAQWQLWLQCLRQWQEISGVNRELLLTHYLLNWEQGVADARVSL</sequence>
<evidence type="ECO:0000259" key="9">
    <source>
        <dbReference type="Pfam" id="PF21500"/>
    </source>
</evidence>
<dbReference type="BioCyc" id="SGLO343509:SGP1_RS09185-MONOMER"/>
<dbReference type="GO" id="GO:0003677">
    <property type="term" value="F:DNA binding"/>
    <property type="evidence" value="ECO:0007669"/>
    <property type="project" value="InterPro"/>
</dbReference>
<dbReference type="Gene3D" id="3.40.50.300">
    <property type="entry name" value="P-loop containing nucleotide triphosphate hydrolases"/>
    <property type="match status" value="1"/>
</dbReference>
<dbReference type="OrthoDB" id="9811073at2"/>
<accession>Q2NU34</accession>
<dbReference type="Gene3D" id="1.20.272.10">
    <property type="match status" value="1"/>
</dbReference>
<evidence type="ECO:0000256" key="7">
    <source>
        <dbReference type="ARBA" id="ARBA00049244"/>
    </source>
</evidence>
<dbReference type="KEGG" id="sgl:SG1066"/>
<evidence type="ECO:0000256" key="4">
    <source>
        <dbReference type="ARBA" id="ARBA00022695"/>
    </source>
</evidence>
<proteinExistence type="predicted"/>
<evidence type="ECO:0000313" key="11">
    <source>
        <dbReference type="EMBL" id="CRL44949.1"/>
    </source>
</evidence>
<keyword evidence="12" id="KW-1185">Reference proteome</keyword>
<organism evidence="10 12">
    <name type="scientific">Sodalis glossinidius (strain morsitans)</name>
    <dbReference type="NCBI Taxonomy" id="343509"/>
    <lineage>
        <taxon>Bacteria</taxon>
        <taxon>Pseudomonadati</taxon>
        <taxon>Pseudomonadota</taxon>
        <taxon>Gammaproteobacteria</taxon>
        <taxon>Enterobacterales</taxon>
        <taxon>Bruguierivoracaceae</taxon>
        <taxon>Sodalis</taxon>
    </lineage>
</organism>
<dbReference type="RefSeq" id="WP_011410926.1">
    <property type="nucleotide sequence ID" value="NC_007712.1"/>
</dbReference>
<dbReference type="EMBL" id="LN854557">
    <property type="protein sequence ID" value="CRL44949.1"/>
    <property type="molecule type" value="Genomic_DNA"/>
</dbReference>
<dbReference type="GO" id="GO:0009360">
    <property type="term" value="C:DNA polymerase III complex"/>
    <property type="evidence" value="ECO:0007669"/>
    <property type="project" value="InterPro"/>
</dbReference>
<dbReference type="SUPFAM" id="SSF52540">
    <property type="entry name" value="P-loop containing nucleoside triphosphate hydrolases"/>
    <property type="match status" value="1"/>
</dbReference>
<evidence type="ECO:0000256" key="2">
    <source>
        <dbReference type="ARBA" id="ARBA00014363"/>
    </source>
</evidence>
<evidence type="ECO:0000259" key="8">
    <source>
        <dbReference type="Pfam" id="PF09115"/>
    </source>
</evidence>
<dbReference type="SUPFAM" id="SSF48019">
    <property type="entry name" value="post-AAA+ oligomerization domain-like"/>
    <property type="match status" value="1"/>
</dbReference>
<keyword evidence="3" id="KW-0808">Transferase</keyword>
<reference evidence="10 12" key="1">
    <citation type="journal article" date="2006" name="Genome Res.">
        <title>Massive genome erosion and functional adaptations provide insights into the symbiotic lifestyle of Sodalis glossinidius in the tsetse host.</title>
        <authorList>
            <person name="Toh H."/>
            <person name="Weiss B.L."/>
            <person name="Perkin S.A.H."/>
            <person name="Yamashita A."/>
            <person name="Oshima K."/>
            <person name="Hattori M."/>
            <person name="Aksoy S."/>
        </authorList>
    </citation>
    <scope>NUCLEOTIDE SEQUENCE [LARGE SCALE GENOMIC DNA]</scope>
    <source>
        <strain evidence="10">Morsitans</strain>
        <strain evidence="12">morsitans</strain>
    </source>
</reference>
<dbReference type="GO" id="GO:0003887">
    <property type="term" value="F:DNA-directed DNA polymerase activity"/>
    <property type="evidence" value="ECO:0007669"/>
    <property type="project" value="UniProtKB-KW"/>
</dbReference>
<evidence type="ECO:0000256" key="6">
    <source>
        <dbReference type="ARBA" id="ARBA00022932"/>
    </source>
</evidence>
<dbReference type="PANTHER" id="PTHR11669:SF8">
    <property type="entry name" value="DNA POLYMERASE III SUBUNIT DELTA"/>
    <property type="match status" value="1"/>
</dbReference>
<evidence type="ECO:0000313" key="12">
    <source>
        <dbReference type="Proteomes" id="UP000001932"/>
    </source>
</evidence>
<dbReference type="InterPro" id="IPR050238">
    <property type="entry name" value="DNA_Rep/Repair_Clamp_Loader"/>
</dbReference>
<comment type="catalytic activity">
    <reaction evidence="7">
        <text>DNA(n) + a 2'-deoxyribonucleoside 5'-triphosphate = DNA(n+1) + diphosphate</text>
        <dbReference type="Rhea" id="RHEA:22508"/>
        <dbReference type="Rhea" id="RHEA-COMP:17339"/>
        <dbReference type="Rhea" id="RHEA-COMP:17340"/>
        <dbReference type="ChEBI" id="CHEBI:33019"/>
        <dbReference type="ChEBI" id="CHEBI:61560"/>
        <dbReference type="ChEBI" id="CHEBI:173112"/>
        <dbReference type="EC" id="2.7.7.7"/>
    </reaction>
</comment>
<dbReference type="Pfam" id="PF13177">
    <property type="entry name" value="DNA_pol3_delta2"/>
    <property type="match status" value="1"/>
</dbReference>